<dbReference type="EMBL" id="JFZV01000001">
    <property type="protein sequence ID" value="KDN15594.1"/>
    <property type="molecule type" value="Genomic_DNA"/>
</dbReference>
<sequence>MLLDHIIAGGIEIHICSEVRTPERVSGKEVYKSKVLYFWTIAHEYSLG</sequence>
<reference evidence="1 2" key="1">
    <citation type="submission" date="2014-03" db="EMBL/GenBank/DDBJ databases">
        <title>The genomes of two eusocial bee gut symbionts.</title>
        <authorList>
            <person name="Kwong W.K."/>
            <person name="Engel P."/>
            <person name="Koch H."/>
            <person name="Moran N.A."/>
        </authorList>
    </citation>
    <scope>NUCLEOTIDE SEQUENCE [LARGE SCALE GENOMIC DNA]</scope>
    <source>
        <strain evidence="2">wkB29</strain>
    </source>
</reference>
<protein>
    <submittedName>
        <fullName evidence="1">Uncharacterized protein</fullName>
    </submittedName>
</protein>
<evidence type="ECO:0000313" key="1">
    <source>
        <dbReference type="EMBL" id="KDN15594.1"/>
    </source>
</evidence>
<comment type="caution">
    <text evidence="1">The sequence shown here is derived from an EMBL/GenBank/DDBJ whole genome shotgun (WGS) entry which is preliminary data.</text>
</comment>
<accession>A0A836Z655</accession>
<name>A0A836Z655_9NEIS</name>
<organism evidence="1 2">
    <name type="scientific">Snodgrassella communis</name>
    <dbReference type="NCBI Taxonomy" id="2946699"/>
    <lineage>
        <taxon>Bacteria</taxon>
        <taxon>Pseudomonadati</taxon>
        <taxon>Pseudomonadota</taxon>
        <taxon>Betaproteobacteria</taxon>
        <taxon>Neisseriales</taxon>
        <taxon>Neisseriaceae</taxon>
        <taxon>Snodgrassella</taxon>
    </lineage>
</organism>
<dbReference type="AlphaFoldDB" id="A0A836Z655"/>
<dbReference type="Proteomes" id="UP000027170">
    <property type="component" value="Unassembled WGS sequence"/>
</dbReference>
<gene>
    <name evidence="1" type="ORF">SALWKB29_0013</name>
</gene>
<evidence type="ECO:0000313" key="2">
    <source>
        <dbReference type="Proteomes" id="UP000027170"/>
    </source>
</evidence>
<keyword evidence="2" id="KW-1185">Reference proteome</keyword>
<proteinExistence type="predicted"/>